<dbReference type="SUPFAM" id="SSF52540">
    <property type="entry name" value="P-loop containing nucleoside triphosphate hydrolases"/>
    <property type="match status" value="1"/>
</dbReference>
<dbReference type="InterPro" id="IPR001752">
    <property type="entry name" value="Kinesin_motor_dom"/>
</dbReference>
<evidence type="ECO:0000313" key="14">
    <source>
        <dbReference type="Proteomes" id="UP001412067"/>
    </source>
</evidence>
<feature type="domain" description="MyTH4" evidence="12">
    <location>
        <begin position="89"/>
        <end position="250"/>
    </location>
</feature>
<evidence type="ECO:0000256" key="4">
    <source>
        <dbReference type="ARBA" id="ARBA00022741"/>
    </source>
</evidence>
<dbReference type="CDD" id="cd14473">
    <property type="entry name" value="FERM_B-lobe"/>
    <property type="match status" value="1"/>
</dbReference>
<evidence type="ECO:0000259" key="10">
    <source>
        <dbReference type="PROSITE" id="PS50057"/>
    </source>
</evidence>
<evidence type="ECO:0000259" key="12">
    <source>
        <dbReference type="PROSITE" id="PS51016"/>
    </source>
</evidence>
<evidence type="ECO:0000256" key="1">
    <source>
        <dbReference type="ARBA" id="ARBA00004496"/>
    </source>
</evidence>
<dbReference type="PANTHER" id="PTHR47972:SF16">
    <property type="entry name" value="KINESIN-LIKE PROTEIN"/>
    <property type="match status" value="1"/>
</dbReference>
<dbReference type="SMART" id="SM00295">
    <property type="entry name" value="B41"/>
    <property type="match status" value="1"/>
</dbReference>
<dbReference type="SMART" id="SM00139">
    <property type="entry name" value="MyTH4"/>
    <property type="match status" value="1"/>
</dbReference>
<evidence type="ECO:0000256" key="6">
    <source>
        <dbReference type="ARBA" id="ARBA00023175"/>
    </source>
</evidence>
<feature type="region of interest" description="Disordered" evidence="9">
    <location>
        <begin position="1230"/>
        <end position="1252"/>
    </location>
</feature>
<organism evidence="13 14">
    <name type="scientific">Platanthera guangdongensis</name>
    <dbReference type="NCBI Taxonomy" id="2320717"/>
    <lineage>
        <taxon>Eukaryota</taxon>
        <taxon>Viridiplantae</taxon>
        <taxon>Streptophyta</taxon>
        <taxon>Embryophyta</taxon>
        <taxon>Tracheophyta</taxon>
        <taxon>Spermatophyta</taxon>
        <taxon>Magnoliopsida</taxon>
        <taxon>Liliopsida</taxon>
        <taxon>Asparagales</taxon>
        <taxon>Orchidaceae</taxon>
        <taxon>Orchidoideae</taxon>
        <taxon>Orchideae</taxon>
        <taxon>Orchidinae</taxon>
        <taxon>Platanthera</taxon>
    </lineage>
</organism>
<dbReference type="Gene3D" id="3.40.850.10">
    <property type="entry name" value="Kinesin motor domain"/>
    <property type="match status" value="1"/>
</dbReference>
<comment type="subcellular location">
    <subcellularLocation>
        <location evidence="1">Cytoplasm</location>
    </subcellularLocation>
</comment>
<dbReference type="Pfam" id="PF00784">
    <property type="entry name" value="MyTH4"/>
    <property type="match status" value="1"/>
</dbReference>
<keyword evidence="6" id="KW-0505">Motor protein</keyword>
<dbReference type="Gene3D" id="6.10.250.760">
    <property type="match status" value="1"/>
</dbReference>
<comment type="similarity">
    <text evidence="7">Belongs to the TRAFAC class myosin-kinesin ATPase superfamily. Kinesin family.</text>
</comment>
<dbReference type="InterPro" id="IPR002404">
    <property type="entry name" value="IRS_PTB"/>
</dbReference>
<dbReference type="PROSITE" id="PS51016">
    <property type="entry name" value="MYTH4"/>
    <property type="match status" value="1"/>
</dbReference>
<comment type="caution">
    <text evidence="7">Lacks conserved residue(s) required for the propagation of feature annotation.</text>
</comment>
<dbReference type="Gene3D" id="1.20.80.10">
    <property type="match status" value="1"/>
</dbReference>
<dbReference type="InterPro" id="IPR019748">
    <property type="entry name" value="FERM_central"/>
</dbReference>
<dbReference type="Gene3D" id="2.30.29.30">
    <property type="entry name" value="Pleckstrin-homology domain (PH domain)/Phosphotyrosine-binding domain (PTB)"/>
    <property type="match status" value="1"/>
</dbReference>
<reference evidence="13 14" key="1">
    <citation type="journal article" date="2022" name="Nat. Plants">
        <title>Genomes of leafy and leafless Platanthera orchids illuminate the evolution of mycoheterotrophy.</title>
        <authorList>
            <person name="Li M.H."/>
            <person name="Liu K.W."/>
            <person name="Li Z."/>
            <person name="Lu H.C."/>
            <person name="Ye Q.L."/>
            <person name="Zhang D."/>
            <person name="Wang J.Y."/>
            <person name="Li Y.F."/>
            <person name="Zhong Z.M."/>
            <person name="Liu X."/>
            <person name="Yu X."/>
            <person name="Liu D.K."/>
            <person name="Tu X.D."/>
            <person name="Liu B."/>
            <person name="Hao Y."/>
            <person name="Liao X.Y."/>
            <person name="Jiang Y.T."/>
            <person name="Sun W.H."/>
            <person name="Chen J."/>
            <person name="Chen Y.Q."/>
            <person name="Ai Y."/>
            <person name="Zhai J.W."/>
            <person name="Wu S.S."/>
            <person name="Zhou Z."/>
            <person name="Hsiao Y.Y."/>
            <person name="Wu W.L."/>
            <person name="Chen Y.Y."/>
            <person name="Lin Y.F."/>
            <person name="Hsu J.L."/>
            <person name="Li C.Y."/>
            <person name="Wang Z.W."/>
            <person name="Zhao X."/>
            <person name="Zhong W.Y."/>
            <person name="Ma X.K."/>
            <person name="Ma L."/>
            <person name="Huang J."/>
            <person name="Chen G.Z."/>
            <person name="Huang M.Z."/>
            <person name="Huang L."/>
            <person name="Peng D.H."/>
            <person name="Luo Y.B."/>
            <person name="Zou S.Q."/>
            <person name="Chen S.P."/>
            <person name="Lan S."/>
            <person name="Tsai W.C."/>
            <person name="Van de Peer Y."/>
            <person name="Liu Z.J."/>
        </authorList>
    </citation>
    <scope>NUCLEOTIDE SEQUENCE [LARGE SCALE GENOMIC DNA]</scope>
    <source>
        <strain evidence="13">Lor288</strain>
    </source>
</reference>
<dbReference type="InterPro" id="IPR036961">
    <property type="entry name" value="Kinesin_motor_dom_sf"/>
</dbReference>
<dbReference type="InterPro" id="IPR014352">
    <property type="entry name" value="FERM/acyl-CoA-bd_prot_sf"/>
</dbReference>
<dbReference type="SUPFAM" id="SSF47031">
    <property type="entry name" value="Second domain of FERM"/>
    <property type="match status" value="1"/>
</dbReference>
<feature type="domain" description="FERM" evidence="10">
    <location>
        <begin position="255"/>
        <end position="572"/>
    </location>
</feature>
<gene>
    <name evidence="13" type="ORF">KSP40_PGU001459</name>
</gene>
<evidence type="ECO:0000256" key="9">
    <source>
        <dbReference type="SAM" id="MobiDB-lite"/>
    </source>
</evidence>
<dbReference type="Pfam" id="PF02174">
    <property type="entry name" value="IRS"/>
    <property type="match status" value="1"/>
</dbReference>
<comment type="caution">
    <text evidence="13">The sequence shown here is derived from an EMBL/GenBank/DDBJ whole genome shotgun (WGS) entry which is preliminary data.</text>
</comment>
<proteinExistence type="inferred from homology"/>
<dbReference type="EMBL" id="JBBWWR010000008">
    <property type="protein sequence ID" value="KAK8962096.1"/>
    <property type="molecule type" value="Genomic_DNA"/>
</dbReference>
<evidence type="ECO:0000256" key="2">
    <source>
        <dbReference type="ARBA" id="ARBA00022490"/>
    </source>
</evidence>
<dbReference type="InterPro" id="IPR027640">
    <property type="entry name" value="Kinesin-like_fam"/>
</dbReference>
<keyword evidence="5" id="KW-0067">ATP-binding</keyword>
<dbReference type="Proteomes" id="UP001412067">
    <property type="component" value="Unassembled WGS sequence"/>
</dbReference>
<evidence type="ECO:0000256" key="3">
    <source>
        <dbReference type="ARBA" id="ARBA00022701"/>
    </source>
</evidence>
<name>A0ABR2MDL1_9ASPA</name>
<evidence type="ECO:0000259" key="11">
    <source>
        <dbReference type="PROSITE" id="PS50067"/>
    </source>
</evidence>
<keyword evidence="14" id="KW-1185">Reference proteome</keyword>
<dbReference type="Pfam" id="PF00225">
    <property type="entry name" value="Kinesin"/>
    <property type="match status" value="1"/>
</dbReference>
<dbReference type="InterPro" id="IPR011993">
    <property type="entry name" value="PH-like_dom_sf"/>
</dbReference>
<accession>A0ABR2MDL1</accession>
<dbReference type="InterPro" id="IPR000299">
    <property type="entry name" value="FERM_domain"/>
</dbReference>
<feature type="coiled-coil region" evidence="8">
    <location>
        <begin position="634"/>
        <end position="675"/>
    </location>
</feature>
<dbReference type="InterPro" id="IPR000857">
    <property type="entry name" value="MyTH4_dom"/>
</dbReference>
<dbReference type="SMART" id="SM00129">
    <property type="entry name" value="KISc"/>
    <property type="match status" value="1"/>
</dbReference>
<dbReference type="Gene3D" id="1.25.40.530">
    <property type="entry name" value="MyTH4 domain"/>
    <property type="match status" value="1"/>
</dbReference>
<feature type="coiled-coil region" evidence="8">
    <location>
        <begin position="746"/>
        <end position="802"/>
    </location>
</feature>
<dbReference type="SUPFAM" id="SSF50729">
    <property type="entry name" value="PH domain-like"/>
    <property type="match status" value="1"/>
</dbReference>
<keyword evidence="4" id="KW-0547">Nucleotide-binding</keyword>
<sequence length="1252" mass="142840">MMDQSPFCSSDGRIMPLQRCTTTSNEDIHIPLARSKSLKSLSPDLASPIALNDKFQKQNSFAQKLGFIFRWTAGSPVQESFKLDGLLCFQKDPISTSLLKMNADLIKHSVKMFKLILKFMGVDSLDSTPILCVDERIDLVVMLYQNTLKHSSLCDELFAQISKQTLNNPNRSYLIKAWELMYLCASFMLPSKDFVAYILDYVHDVADGLKMDLGSEVQSLALNTLNALKRSVEAGPRLTFPAWEEIEAHLTCKKIKAVIFFLDDTSTDIMYDMTTTVSDSIQELARIINLSTFSSFSLFEYRKFVRGPNSMNLFNEEFIRLDGKRYIGDLLAEFKSTKDRSKGEMLHSKLVFKGRLFQESDIGVSDPIFLHLLYIQIQHEYILGYYPAGRKYSAELTALQILNEIGFIANPDSCVQWTSLVERFLPRQIAMTRAKREWEHDIFALYNLMEHISKDDAKKKFLEILWKLPYGNSIFFCIRKIEDPIGFLPDGIILGVNKRGVHFFRSVPKEYLHSVKLKDIKQFGRSKNAIFFKMRISGTLHVFQFETMQGEEICITLQAYIKDVLHLKYSKSQNAVVESIKDDAAEDETAKIDIYEKCVVELSKAVEDSHKNVDELLEDLHARQKQEIEAHGELNKIKDSLDSNKENLQELISKCDELKKACDEKELALQAALLDKGSIEAKLEKLSLQEESLINATEEIMPRSRDQNGGDTGYVKSVLVDFQIISKLQDDIMIHTNELNASRGTVKAMLKEKQLLEEKLVRFEKMKNEEVCRMIKNFEDERLSLQLRISGLEKKLKSLSESLNVTECTISARNVELQSLSCNFEELAELREIKEDFGGKNEQISAILTRQGAQLSELEALCKGEQLFRKQYCNVIEDMKGKIKVFCRIRPLNGKEIEEKENVKLFREDEFTVAHLWKEDELKKHIYDRVFDESASQDDIFEETKYLVQFAVDGYNVCIFAYGQTSCGKKFTIYGTQSDPGLVPRATRELFKIMEHGRTKFSFSLKICMVELYQDSLVDLLLPKTGKRLKLNVKKNSKGMVSIENVTVLKVSHLEEFTACILGGMEQRHMSGNIMDGESSRSHLILSIIIDCTNLQCQTLTTGKLSFIDLASSERIKKTGSSGSHLKEAQSINKSLSALGDVISALCSEGQHVPYRNHKLTMLMSDSLGGNAKTLMFVNVSPAESNLDESYHSLMLASRVRSIANNPSKNVTSKEIARLRKLVEYWREQAGKTRDEKELEEIGEEREPRKRN</sequence>
<dbReference type="Gene3D" id="3.10.20.90">
    <property type="entry name" value="Phosphatidylinositol 3-kinase Catalytic Subunit, Chain A, domain 1"/>
    <property type="match status" value="1"/>
</dbReference>
<dbReference type="PROSITE" id="PS50067">
    <property type="entry name" value="KINESIN_MOTOR_2"/>
    <property type="match status" value="1"/>
</dbReference>
<evidence type="ECO:0000256" key="7">
    <source>
        <dbReference type="PROSITE-ProRule" id="PRU00283"/>
    </source>
</evidence>
<evidence type="ECO:0000256" key="8">
    <source>
        <dbReference type="SAM" id="Coils"/>
    </source>
</evidence>
<dbReference type="Pfam" id="PF00373">
    <property type="entry name" value="FERM_M"/>
    <property type="match status" value="1"/>
</dbReference>
<keyword evidence="2" id="KW-0963">Cytoplasm</keyword>
<keyword evidence="3" id="KW-0493">Microtubule</keyword>
<evidence type="ECO:0000313" key="13">
    <source>
        <dbReference type="EMBL" id="KAK8962096.1"/>
    </source>
</evidence>
<keyword evidence="8" id="KW-0175">Coiled coil</keyword>
<dbReference type="InterPro" id="IPR038185">
    <property type="entry name" value="MyTH4_dom_sf"/>
</dbReference>
<dbReference type="PRINTS" id="PR00380">
    <property type="entry name" value="KINESINHEAVY"/>
</dbReference>
<feature type="domain" description="Kinesin motor" evidence="11">
    <location>
        <begin position="882"/>
        <end position="1203"/>
    </location>
</feature>
<dbReference type="PROSITE" id="PS50057">
    <property type="entry name" value="FERM_3"/>
    <property type="match status" value="1"/>
</dbReference>
<dbReference type="InterPro" id="IPR027417">
    <property type="entry name" value="P-loop_NTPase"/>
</dbReference>
<protein>
    <submittedName>
        <fullName evidence="13">Uncharacterized protein</fullName>
    </submittedName>
</protein>
<evidence type="ECO:0000256" key="5">
    <source>
        <dbReference type="ARBA" id="ARBA00022840"/>
    </source>
</evidence>
<dbReference type="InterPro" id="IPR019749">
    <property type="entry name" value="Band_41_domain"/>
</dbReference>
<dbReference type="PANTHER" id="PTHR47972">
    <property type="entry name" value="KINESIN-LIKE PROTEIN KLP-3"/>
    <property type="match status" value="1"/>
</dbReference>
<dbReference type="InterPro" id="IPR035963">
    <property type="entry name" value="FERM_2"/>
</dbReference>